<evidence type="ECO:0000256" key="5">
    <source>
        <dbReference type="ARBA" id="ARBA00023163"/>
    </source>
</evidence>
<dbReference type="CDD" id="cd01392">
    <property type="entry name" value="HTH_LacI"/>
    <property type="match status" value="1"/>
</dbReference>
<dbReference type="SUPFAM" id="SSF53822">
    <property type="entry name" value="Periplasmic binding protein-like I"/>
    <property type="match status" value="1"/>
</dbReference>
<keyword evidence="2" id="KW-0805">Transcription regulation</keyword>
<dbReference type="PROSITE" id="PS50932">
    <property type="entry name" value="HTH_LACI_2"/>
    <property type="match status" value="1"/>
</dbReference>
<evidence type="ECO:0000259" key="6">
    <source>
        <dbReference type="PROSITE" id="PS50932"/>
    </source>
</evidence>
<dbReference type="InterPro" id="IPR028082">
    <property type="entry name" value="Peripla_BP_I"/>
</dbReference>
<keyword evidence="5" id="KW-0804">Transcription</keyword>
<comment type="caution">
    <text evidence="7">The sequence shown here is derived from an EMBL/GenBank/DDBJ whole genome shotgun (WGS) entry which is preliminary data.</text>
</comment>
<dbReference type="InterPro" id="IPR001761">
    <property type="entry name" value="Peripla_BP/Lac1_sug-bd_dom"/>
</dbReference>
<keyword evidence="4" id="KW-0010">Activator</keyword>
<reference evidence="8" key="1">
    <citation type="journal article" date="2019" name="Int. J. Syst. Evol. Microbiol.">
        <title>The Global Catalogue of Microorganisms (GCM) 10K type strain sequencing project: providing services to taxonomists for standard genome sequencing and annotation.</title>
        <authorList>
            <consortium name="The Broad Institute Genomics Platform"/>
            <consortium name="The Broad Institute Genome Sequencing Center for Infectious Disease"/>
            <person name="Wu L."/>
            <person name="Ma J."/>
        </authorList>
    </citation>
    <scope>NUCLEOTIDE SEQUENCE [LARGE SCALE GENOMIC DNA]</scope>
    <source>
        <strain evidence="8">CGMCC 1.10131</strain>
    </source>
</reference>
<dbReference type="Gene3D" id="3.40.50.2300">
    <property type="match status" value="2"/>
</dbReference>
<evidence type="ECO:0000256" key="2">
    <source>
        <dbReference type="ARBA" id="ARBA00023015"/>
    </source>
</evidence>
<gene>
    <name evidence="7" type="ORF">GCM10007414_04140</name>
</gene>
<proteinExistence type="predicted"/>
<keyword evidence="3 7" id="KW-0238">DNA-binding</keyword>
<protein>
    <submittedName>
        <fullName evidence="7">DNA-binding transcriptional regulator FruR</fullName>
    </submittedName>
</protein>
<keyword evidence="8" id="KW-1185">Reference proteome</keyword>
<dbReference type="InterPro" id="IPR012781">
    <property type="entry name" value="Fruct_sucro_rep"/>
</dbReference>
<evidence type="ECO:0000313" key="7">
    <source>
        <dbReference type="EMBL" id="GGA94580.1"/>
    </source>
</evidence>
<dbReference type="RefSeq" id="WP_055731443.1">
    <property type="nucleotide sequence ID" value="NZ_BMDY01000002.1"/>
</dbReference>
<dbReference type="PANTHER" id="PTHR30146:SF45">
    <property type="entry name" value="CATABOLITE REPRESSOR_ACTIVATOR"/>
    <property type="match status" value="1"/>
</dbReference>
<dbReference type="Pfam" id="PF00356">
    <property type="entry name" value="LacI"/>
    <property type="match status" value="1"/>
</dbReference>
<feature type="domain" description="HTH lacI-type" evidence="6">
    <location>
        <begin position="1"/>
        <end position="58"/>
    </location>
</feature>
<dbReference type="GO" id="GO:0003677">
    <property type="term" value="F:DNA binding"/>
    <property type="evidence" value="ECO:0007669"/>
    <property type="project" value="UniProtKB-KW"/>
</dbReference>
<dbReference type="Proteomes" id="UP000651977">
    <property type="component" value="Unassembled WGS sequence"/>
</dbReference>
<evidence type="ECO:0000256" key="4">
    <source>
        <dbReference type="ARBA" id="ARBA00023159"/>
    </source>
</evidence>
<evidence type="ECO:0000256" key="1">
    <source>
        <dbReference type="ARBA" id="ARBA00022491"/>
    </source>
</evidence>
<sequence length="327" mass="35722">MKLDEIALLAGVSKTTASYVINGKAEKYRISQKTQQRVLAVVQQHDYQPNHAASALRGGASKTFGLVVPDIENSSYAKLAKLLERDARKQGYHLIICSSDDDAENEQAVVSSLISRRIDVLIVASCLSASDEYYLEVQNKGIPVVAVDRLFNAEHFASVISDDLEGAFQLTQSLIDLGCKRIALVAAAQDLVVSKEREQGFHQAIAAAAEPIETEVEYGERFSREESAAIVRNWVKQQCLPEAIVATSYTLFEGIMDVLVEQPELASRVKLATFGDHALLNMLTIKVQSLPQQLELVADATLKLAFAAANGKAPKGARSIPRKLLTR</sequence>
<evidence type="ECO:0000256" key="3">
    <source>
        <dbReference type="ARBA" id="ARBA00023125"/>
    </source>
</evidence>
<dbReference type="NCBIfam" id="TIGR02417">
    <property type="entry name" value="fruct_sucro_rep"/>
    <property type="match status" value="1"/>
</dbReference>
<accession>A0ABQ1HXC2</accession>
<dbReference type="InterPro" id="IPR000843">
    <property type="entry name" value="HTH_LacI"/>
</dbReference>
<dbReference type="PANTHER" id="PTHR30146">
    <property type="entry name" value="LACI-RELATED TRANSCRIPTIONAL REPRESSOR"/>
    <property type="match status" value="1"/>
</dbReference>
<dbReference type="NCBIfam" id="NF008452">
    <property type="entry name" value="PRK11303.1"/>
    <property type="match status" value="1"/>
</dbReference>
<name>A0ABQ1HXC2_9ALTE</name>
<dbReference type="InterPro" id="IPR010982">
    <property type="entry name" value="Lambda_DNA-bd_dom_sf"/>
</dbReference>
<organism evidence="7 8">
    <name type="scientific">Agarivorans gilvus</name>
    <dbReference type="NCBI Taxonomy" id="680279"/>
    <lineage>
        <taxon>Bacteria</taxon>
        <taxon>Pseudomonadati</taxon>
        <taxon>Pseudomonadota</taxon>
        <taxon>Gammaproteobacteria</taxon>
        <taxon>Alteromonadales</taxon>
        <taxon>Alteromonadaceae</taxon>
        <taxon>Agarivorans</taxon>
    </lineage>
</organism>
<dbReference type="Pfam" id="PF00532">
    <property type="entry name" value="Peripla_BP_1"/>
    <property type="match status" value="1"/>
</dbReference>
<evidence type="ECO:0000313" key="8">
    <source>
        <dbReference type="Proteomes" id="UP000651977"/>
    </source>
</evidence>
<dbReference type="Gene3D" id="1.10.260.40">
    <property type="entry name" value="lambda repressor-like DNA-binding domains"/>
    <property type="match status" value="1"/>
</dbReference>
<dbReference type="EMBL" id="BMDY01000002">
    <property type="protein sequence ID" value="GGA94580.1"/>
    <property type="molecule type" value="Genomic_DNA"/>
</dbReference>
<keyword evidence="1" id="KW-0678">Repressor</keyword>
<dbReference type="SMART" id="SM00354">
    <property type="entry name" value="HTH_LACI"/>
    <property type="match status" value="1"/>
</dbReference>
<dbReference type="SUPFAM" id="SSF47413">
    <property type="entry name" value="lambda repressor-like DNA-binding domains"/>
    <property type="match status" value="1"/>
</dbReference>